<dbReference type="AlphaFoldDB" id="A0AAE2CV36"/>
<feature type="transmembrane region" description="Helical" evidence="1">
    <location>
        <begin position="20"/>
        <end position="39"/>
    </location>
</feature>
<dbReference type="EMBL" id="JACGWO010000002">
    <property type="protein sequence ID" value="KAK4435632.1"/>
    <property type="molecule type" value="Genomic_DNA"/>
</dbReference>
<dbReference type="Proteomes" id="UP001293254">
    <property type="component" value="Unassembled WGS sequence"/>
</dbReference>
<comment type="caution">
    <text evidence="2">The sequence shown here is derived from an EMBL/GenBank/DDBJ whole genome shotgun (WGS) entry which is preliminary data.</text>
</comment>
<gene>
    <name evidence="2" type="ORF">Salat_0726700</name>
</gene>
<keyword evidence="1" id="KW-0812">Transmembrane</keyword>
<accession>A0AAE2CV36</accession>
<keyword evidence="3" id="KW-1185">Reference proteome</keyword>
<evidence type="ECO:0000313" key="2">
    <source>
        <dbReference type="EMBL" id="KAK4435632.1"/>
    </source>
</evidence>
<proteinExistence type="predicted"/>
<feature type="transmembrane region" description="Helical" evidence="1">
    <location>
        <begin position="74"/>
        <end position="94"/>
    </location>
</feature>
<reference evidence="2" key="2">
    <citation type="journal article" date="2024" name="Plant">
        <title>Genomic evolution and insights into agronomic trait innovations of Sesamum species.</title>
        <authorList>
            <person name="Miao H."/>
            <person name="Wang L."/>
            <person name="Qu L."/>
            <person name="Liu H."/>
            <person name="Sun Y."/>
            <person name="Le M."/>
            <person name="Wang Q."/>
            <person name="Wei S."/>
            <person name="Zheng Y."/>
            <person name="Lin W."/>
            <person name="Duan Y."/>
            <person name="Cao H."/>
            <person name="Xiong S."/>
            <person name="Wang X."/>
            <person name="Wei L."/>
            <person name="Li C."/>
            <person name="Ma Q."/>
            <person name="Ju M."/>
            <person name="Zhao R."/>
            <person name="Li G."/>
            <person name="Mu C."/>
            <person name="Tian Q."/>
            <person name="Mei H."/>
            <person name="Zhang T."/>
            <person name="Gao T."/>
            <person name="Zhang H."/>
        </authorList>
    </citation>
    <scope>NUCLEOTIDE SEQUENCE</scope>
    <source>
        <strain evidence="2">3651</strain>
    </source>
</reference>
<evidence type="ECO:0000256" key="1">
    <source>
        <dbReference type="SAM" id="Phobius"/>
    </source>
</evidence>
<sequence>MPWKWDPFDVANDLPWIKFWLLAIFLFIFSFVFIGIPLTPPSNLRYIQVEIKSFSASLLACFLASLFFPQLFFWYVYPVVLLSFLCHICIFNVFRNFTYWVQVTSSLMPNMSILITTAINPVEANRELHEDEAQLDHGSNLEEAGRIQV</sequence>
<organism evidence="2 3">
    <name type="scientific">Sesamum alatum</name>
    <dbReference type="NCBI Taxonomy" id="300844"/>
    <lineage>
        <taxon>Eukaryota</taxon>
        <taxon>Viridiplantae</taxon>
        <taxon>Streptophyta</taxon>
        <taxon>Embryophyta</taxon>
        <taxon>Tracheophyta</taxon>
        <taxon>Spermatophyta</taxon>
        <taxon>Magnoliopsida</taxon>
        <taxon>eudicotyledons</taxon>
        <taxon>Gunneridae</taxon>
        <taxon>Pentapetalae</taxon>
        <taxon>asterids</taxon>
        <taxon>lamiids</taxon>
        <taxon>Lamiales</taxon>
        <taxon>Pedaliaceae</taxon>
        <taxon>Sesamum</taxon>
    </lineage>
</organism>
<name>A0AAE2CV36_9LAMI</name>
<keyword evidence="1" id="KW-0472">Membrane</keyword>
<keyword evidence="1" id="KW-1133">Transmembrane helix</keyword>
<reference evidence="2" key="1">
    <citation type="submission" date="2020-06" db="EMBL/GenBank/DDBJ databases">
        <authorList>
            <person name="Li T."/>
            <person name="Hu X."/>
            <person name="Zhang T."/>
            <person name="Song X."/>
            <person name="Zhang H."/>
            <person name="Dai N."/>
            <person name="Sheng W."/>
            <person name="Hou X."/>
            <person name="Wei L."/>
        </authorList>
    </citation>
    <scope>NUCLEOTIDE SEQUENCE</scope>
    <source>
        <strain evidence="2">3651</strain>
        <tissue evidence="2">Leaf</tissue>
    </source>
</reference>
<evidence type="ECO:0000313" key="3">
    <source>
        <dbReference type="Proteomes" id="UP001293254"/>
    </source>
</evidence>
<protein>
    <submittedName>
        <fullName evidence="2">Uncharacterized protein</fullName>
    </submittedName>
</protein>
<feature type="transmembrane region" description="Helical" evidence="1">
    <location>
        <begin position="51"/>
        <end position="68"/>
    </location>
</feature>